<protein>
    <recommendedName>
        <fullName evidence="3">Heme haloperoxidase family profile domain-containing protein</fullName>
    </recommendedName>
</protein>
<dbReference type="Gene3D" id="1.10.489.10">
    <property type="entry name" value="Chloroperoxidase-like"/>
    <property type="match status" value="1"/>
</dbReference>
<dbReference type="EMBL" id="ML992662">
    <property type="protein sequence ID" value="KAF2217669.1"/>
    <property type="molecule type" value="Genomic_DNA"/>
</dbReference>
<evidence type="ECO:0000313" key="1">
    <source>
        <dbReference type="EMBL" id="KAF2217669.1"/>
    </source>
</evidence>
<gene>
    <name evidence="1" type="ORF">CERZMDRAFT_80373</name>
</gene>
<organism evidence="1 2">
    <name type="scientific">Cercospora zeae-maydis SCOH1-5</name>
    <dbReference type="NCBI Taxonomy" id="717836"/>
    <lineage>
        <taxon>Eukaryota</taxon>
        <taxon>Fungi</taxon>
        <taxon>Dikarya</taxon>
        <taxon>Ascomycota</taxon>
        <taxon>Pezizomycotina</taxon>
        <taxon>Dothideomycetes</taxon>
        <taxon>Dothideomycetidae</taxon>
        <taxon>Mycosphaerellales</taxon>
        <taxon>Mycosphaerellaceae</taxon>
        <taxon>Cercospora</taxon>
    </lineage>
</organism>
<dbReference type="PANTHER" id="PTHR33577">
    <property type="entry name" value="STERIGMATOCYSTIN BIOSYNTHESIS PEROXIDASE STCC-RELATED"/>
    <property type="match status" value="1"/>
</dbReference>
<evidence type="ECO:0008006" key="3">
    <source>
        <dbReference type="Google" id="ProtNLM"/>
    </source>
</evidence>
<accession>A0A6A6FWA6</accession>
<reference evidence="1" key="1">
    <citation type="journal article" date="2020" name="Stud. Mycol.">
        <title>101 Dothideomycetes genomes: a test case for predicting lifestyles and emergence of pathogens.</title>
        <authorList>
            <person name="Haridas S."/>
            <person name="Albert R."/>
            <person name="Binder M."/>
            <person name="Bloem J."/>
            <person name="Labutti K."/>
            <person name="Salamov A."/>
            <person name="Andreopoulos B."/>
            <person name="Baker S."/>
            <person name="Barry K."/>
            <person name="Bills G."/>
            <person name="Bluhm B."/>
            <person name="Cannon C."/>
            <person name="Castanera R."/>
            <person name="Culley D."/>
            <person name="Daum C."/>
            <person name="Ezra D."/>
            <person name="Gonzalez J."/>
            <person name="Henrissat B."/>
            <person name="Kuo A."/>
            <person name="Liang C."/>
            <person name="Lipzen A."/>
            <person name="Lutzoni F."/>
            <person name="Magnuson J."/>
            <person name="Mondo S."/>
            <person name="Nolan M."/>
            <person name="Ohm R."/>
            <person name="Pangilinan J."/>
            <person name="Park H.-J."/>
            <person name="Ramirez L."/>
            <person name="Alfaro M."/>
            <person name="Sun H."/>
            <person name="Tritt A."/>
            <person name="Yoshinaga Y."/>
            <person name="Zwiers L.-H."/>
            <person name="Turgeon B."/>
            <person name="Goodwin S."/>
            <person name="Spatafora J."/>
            <person name="Crous P."/>
            <person name="Grigoriev I."/>
        </authorList>
    </citation>
    <scope>NUCLEOTIDE SEQUENCE</scope>
    <source>
        <strain evidence="1">SCOH1-5</strain>
    </source>
</reference>
<evidence type="ECO:0000313" key="2">
    <source>
        <dbReference type="Proteomes" id="UP000799539"/>
    </source>
</evidence>
<dbReference type="InterPro" id="IPR036851">
    <property type="entry name" value="Chloroperoxidase-like_sf"/>
</dbReference>
<dbReference type="AlphaFoldDB" id="A0A6A6FWA6"/>
<dbReference type="PANTHER" id="PTHR33577:SF1">
    <property type="entry name" value="HEME HALOPEROXIDASE FAMILY PROFILE DOMAIN-CONTAINING PROTEIN"/>
    <property type="match status" value="1"/>
</dbReference>
<dbReference type="GO" id="GO:0004601">
    <property type="term" value="F:peroxidase activity"/>
    <property type="evidence" value="ECO:0007669"/>
    <property type="project" value="InterPro"/>
</dbReference>
<name>A0A6A6FWA6_9PEZI</name>
<proteinExistence type="predicted"/>
<dbReference type="OrthoDB" id="407298at2759"/>
<keyword evidence="2" id="KW-1185">Reference proteome</keyword>
<sequence length="239" mass="26472">MTKLPLAVQTTPRCRWHVAGGEVILDGLTTYRSQRFDRPIANNRYFFNGPFPGLHRFMANHSEEDPIGTLSYSNIQSWFGIEGEDGSYVARQGYERIPENWYRRSMTAPYTIPYFLGDVLNAARLHPKFLNVGGSLDRKTNNFAGVDITNLTGGVFNGADLLQGNNLGCFAFQTVTQVKTHLIVDDILNNMQSAVGSIVTQLGCPAEGYGRCSAQAVPRLPKGSSILDRCKLGRVLRPI</sequence>
<dbReference type="Proteomes" id="UP000799539">
    <property type="component" value="Unassembled WGS sequence"/>
</dbReference>